<proteinExistence type="predicted"/>
<dbReference type="Pfam" id="PF06228">
    <property type="entry name" value="ChuX_HutX"/>
    <property type="match status" value="1"/>
</dbReference>
<dbReference type="InterPro" id="IPR010413">
    <property type="entry name" value="HutX-like"/>
</dbReference>
<dbReference type="InterPro" id="IPR007845">
    <property type="entry name" value="HemS/ChuX_dom"/>
</dbReference>
<name>A0A1E2V939_9GAMM</name>
<protein>
    <recommendedName>
        <fullName evidence="1">Haemin-degrading HemS/ChuX domain-containing protein</fullName>
    </recommendedName>
</protein>
<dbReference type="Gene3D" id="3.40.1570.10">
    <property type="entry name" value="HemS/ChuS/ChuX like domains"/>
    <property type="match status" value="2"/>
</dbReference>
<evidence type="ECO:0000313" key="2">
    <source>
        <dbReference type="EMBL" id="ODC03175.1"/>
    </source>
</evidence>
<dbReference type="AlphaFoldDB" id="A0A1E2V939"/>
<dbReference type="Pfam" id="PF05171">
    <property type="entry name" value="HemS"/>
    <property type="match status" value="1"/>
</dbReference>
<dbReference type="GO" id="GO:0006826">
    <property type="term" value="P:iron ion transport"/>
    <property type="evidence" value="ECO:0007669"/>
    <property type="project" value="InterPro"/>
</dbReference>
<gene>
    <name evidence="2" type="ORF">BFW38_06060</name>
</gene>
<reference evidence="2 3" key="1">
    <citation type="submission" date="2016-08" db="EMBL/GenBank/DDBJ databases">
        <authorList>
            <person name="Seilhamer J.J."/>
        </authorList>
    </citation>
    <scope>NUCLEOTIDE SEQUENCE [LARGE SCALE GENOMIC DNA]</scope>
    <source>
        <strain evidence="2 3">PH27A</strain>
    </source>
</reference>
<evidence type="ECO:0000259" key="1">
    <source>
        <dbReference type="Pfam" id="PF05171"/>
    </source>
</evidence>
<organism evidence="2 3">
    <name type="scientific">Terasakiispira papahanaumokuakeensis</name>
    <dbReference type="NCBI Taxonomy" id="197479"/>
    <lineage>
        <taxon>Bacteria</taxon>
        <taxon>Pseudomonadati</taxon>
        <taxon>Pseudomonadota</taxon>
        <taxon>Gammaproteobacteria</taxon>
        <taxon>Oceanospirillales</taxon>
        <taxon>Terasakiispira</taxon>
    </lineage>
</organism>
<dbReference type="EMBL" id="MDTQ01000001">
    <property type="protein sequence ID" value="ODC03175.1"/>
    <property type="molecule type" value="Genomic_DNA"/>
</dbReference>
<dbReference type="Proteomes" id="UP000094291">
    <property type="component" value="Unassembled WGS sequence"/>
</dbReference>
<dbReference type="InterPro" id="IPR053733">
    <property type="entry name" value="Heme_Transport_Util_sf"/>
</dbReference>
<sequence>MNPQQLLNIHTQGRGLWAQGEPARASLPTTAQRRADMSEGEWVVSQVGHATLWALRDPVSVMRRLPLLGKVRAIQSNGAVTHELVGRYPVPNLRKGRQPVSRFIATSGLDVRLSVQDCYWMVLRQFRHRHWSLQFFNVYGQALHQIRSTPHSDFTAWQSLRDEMQDVSGWIPDFLTPMSAPPVVTLVPSWQDFRQQWMAKAAHYSLDQQFKNHAHERYSGLIQLGAPLAEPMAWPKLERLLLGAHARHLSLLVTAGQAGAVQRYAGPIDRLHAIPGGYYLQGKGFSLFIDHEQMAEAFILRQPGPLGELTAIEVYDQQQKLVLRIESADAVESSEPLEWRLLVDSLS</sequence>
<comment type="caution">
    <text evidence="2">The sequence shown here is derived from an EMBL/GenBank/DDBJ whole genome shotgun (WGS) entry which is preliminary data.</text>
</comment>
<evidence type="ECO:0000313" key="3">
    <source>
        <dbReference type="Proteomes" id="UP000094291"/>
    </source>
</evidence>
<keyword evidence="3" id="KW-1185">Reference proteome</keyword>
<dbReference type="STRING" id="197479.BFW38_06060"/>
<feature type="domain" description="Haemin-degrading HemS/ChuX" evidence="1">
    <location>
        <begin position="225"/>
        <end position="346"/>
    </location>
</feature>
<dbReference type="SUPFAM" id="SSF144064">
    <property type="entry name" value="Heme iron utilization protein-like"/>
    <property type="match status" value="1"/>
</dbReference>
<dbReference type="RefSeq" id="WP_068997591.1">
    <property type="nucleotide sequence ID" value="NZ_MDTQ01000001.1"/>
</dbReference>
<accession>A0A1E2V939</accession>